<evidence type="ECO:0000313" key="11">
    <source>
        <dbReference type="Proteomes" id="UP000039324"/>
    </source>
</evidence>
<proteinExistence type="inferred from homology"/>
<evidence type="ECO:0000256" key="3">
    <source>
        <dbReference type="ARBA" id="ARBA00022553"/>
    </source>
</evidence>
<comment type="similarity">
    <text evidence="6">Belongs to the CSTPP1 family.</text>
</comment>
<dbReference type="OrthoDB" id="197906at2759"/>
<evidence type="ECO:0000256" key="2">
    <source>
        <dbReference type="ARBA" id="ARBA00022490"/>
    </source>
</evidence>
<reference evidence="10 12" key="2">
    <citation type="submission" date="2018-03" db="EMBL/GenBank/DDBJ databases">
        <authorList>
            <person name="Fogelqvist J."/>
        </authorList>
    </citation>
    <scope>NUCLEOTIDE SEQUENCE [LARGE SCALE GENOMIC DNA]</scope>
</reference>
<dbReference type="STRING" id="37360.A0A0G4IJU2"/>
<keyword evidence="11" id="KW-1185">Reference proteome</keyword>
<gene>
    <name evidence="9" type="ORF">PBRA_004165</name>
    <name evidence="10" type="ORF">PLBR_LOCUS7530</name>
</gene>
<dbReference type="GO" id="GO:0005874">
    <property type="term" value="C:microtubule"/>
    <property type="evidence" value="ECO:0007669"/>
    <property type="project" value="UniProtKB-KW"/>
</dbReference>
<geneLocation type="mitochondrion" evidence="10"/>
<dbReference type="AlphaFoldDB" id="A0A0G4IJU2"/>
<keyword evidence="2" id="KW-0963">Cytoplasm</keyword>
<dbReference type="Proteomes" id="UP000039324">
    <property type="component" value="Unassembled WGS sequence"/>
</dbReference>
<keyword evidence="5" id="KW-0206">Cytoskeleton</keyword>
<dbReference type="PANTHER" id="PTHR34252">
    <property type="entry name" value="UPF0705 PROTEIN C11ORF49"/>
    <property type="match status" value="1"/>
</dbReference>
<evidence type="ECO:0000256" key="1">
    <source>
        <dbReference type="ARBA" id="ARBA00004607"/>
    </source>
</evidence>
<comment type="function">
    <text evidence="8">Regulator of the tubulin polyglutamylase complex (TPGC) that controls cytoskeletal organization, nuclear shape, and cilium disassembly by balancing microtubule and actin assembly. Regulates the assembly and stability of the TPGC and thereby modulates polyglutamylation of the microtubule, which antagonizes MAP4 binding.</text>
</comment>
<evidence type="ECO:0000256" key="4">
    <source>
        <dbReference type="ARBA" id="ARBA00022701"/>
    </source>
</evidence>
<sequence length="300" mass="33423">MASAPPTLFDPAYRRVREDERFAMSADEYLAAHNVVDYVDDAIRLLAESGDGAPLDFLAAYFTNVLSGDNVIFRNFAYVQATPRNRRSFIRHVRDTFQRFDANEPTTVASLHQLLCLLCPDYPIDYVRCAYRIGAVRQRAPADDDDAQVPGALPFAHFSLHAFLFLYFAEFVRLAAEQFARVADDDRADAAVNRGALLEAIVKELVSHRHGQMCAPPTSVLRDVLSRPARPGSPVDGTTTFDEFCADLFADATLPGALLEPRSYAELREGIDRLLESLSLNRSSGTMHRHSKKKGRAAKK</sequence>
<evidence type="ECO:0000256" key="7">
    <source>
        <dbReference type="ARBA" id="ARBA00033769"/>
    </source>
</evidence>
<keyword evidence="3" id="KW-0597">Phosphoprotein</keyword>
<name>A0A0G4IJU2_PLABS</name>
<evidence type="ECO:0000256" key="6">
    <source>
        <dbReference type="ARBA" id="ARBA00033750"/>
    </source>
</evidence>
<comment type="subcellular location">
    <subcellularLocation>
        <location evidence="1">Cytoplasm</location>
        <location evidence="1">Cytoskeleton</location>
        <location evidence="1">Microtubule organizing center</location>
        <location evidence="1">Centrosome</location>
        <location evidence="1">Centriolar satellite</location>
    </subcellularLocation>
</comment>
<reference evidence="9 11" key="1">
    <citation type="submission" date="2015-02" db="EMBL/GenBank/DDBJ databases">
        <authorList>
            <person name="Chooi Y.-H."/>
        </authorList>
    </citation>
    <scope>NUCLEOTIDE SEQUENCE [LARGE SCALE GENOMIC DNA]</scope>
    <source>
        <strain evidence="9">E3</strain>
    </source>
</reference>
<dbReference type="EMBL" id="OVEO01000014">
    <property type="protein sequence ID" value="SPR00315.1"/>
    <property type="molecule type" value="Genomic_DNA"/>
</dbReference>
<dbReference type="InterPro" id="IPR038968">
    <property type="entry name" value="CSTPP1"/>
</dbReference>
<accession>A0A0G4IJU2</accession>
<dbReference type="GO" id="GO:0034451">
    <property type="term" value="C:centriolar satellite"/>
    <property type="evidence" value="ECO:0007669"/>
    <property type="project" value="UniProtKB-SubCell"/>
</dbReference>
<evidence type="ECO:0000313" key="12">
    <source>
        <dbReference type="Proteomes" id="UP000290189"/>
    </source>
</evidence>
<dbReference type="OMA" id="NASRITM"/>
<keyword evidence="4" id="KW-0493">Microtubule</keyword>
<keyword evidence="10" id="KW-0496">Mitochondrion</keyword>
<protein>
    <recommendedName>
        <fullName evidence="7">Centriolar satellite-associated tubulin polyglutamylase complex regulator 1</fullName>
    </recommendedName>
</protein>
<evidence type="ECO:0000313" key="9">
    <source>
        <dbReference type="EMBL" id="CEO95439.1"/>
    </source>
</evidence>
<dbReference type="EMBL" id="CDSF01000024">
    <property type="protein sequence ID" value="CEO95439.1"/>
    <property type="molecule type" value="Genomic_DNA"/>
</dbReference>
<organism evidence="9 11">
    <name type="scientific">Plasmodiophora brassicae</name>
    <name type="common">Clubroot disease agent</name>
    <dbReference type="NCBI Taxonomy" id="37360"/>
    <lineage>
        <taxon>Eukaryota</taxon>
        <taxon>Sar</taxon>
        <taxon>Rhizaria</taxon>
        <taxon>Endomyxa</taxon>
        <taxon>Phytomyxea</taxon>
        <taxon>Plasmodiophorida</taxon>
        <taxon>Plasmodiophoridae</taxon>
        <taxon>Plasmodiophora</taxon>
    </lineage>
</organism>
<dbReference type="PANTHER" id="PTHR34252:SF1">
    <property type="entry name" value="CENTRIOLAR SATELLITE-ASSOCIATED TUBULIN POLYGLUTAMYLASE COMPLEX REGULATOR 1"/>
    <property type="match status" value="1"/>
</dbReference>
<evidence type="ECO:0000256" key="5">
    <source>
        <dbReference type="ARBA" id="ARBA00023212"/>
    </source>
</evidence>
<evidence type="ECO:0000256" key="8">
    <source>
        <dbReference type="ARBA" id="ARBA00045673"/>
    </source>
</evidence>
<evidence type="ECO:0000313" key="10">
    <source>
        <dbReference type="EMBL" id="SPR00315.1"/>
    </source>
</evidence>
<dbReference type="Proteomes" id="UP000290189">
    <property type="component" value="Unassembled WGS sequence"/>
</dbReference>